<dbReference type="SUPFAM" id="SSF103190">
    <property type="entry name" value="Sensory domain-like"/>
    <property type="match status" value="1"/>
</dbReference>
<dbReference type="STRING" id="106634.TVD_13355"/>
<evidence type="ECO:0000313" key="2">
    <source>
        <dbReference type="Proteomes" id="UP000064201"/>
    </source>
</evidence>
<accession>A0A0G3GBS9</accession>
<dbReference type="InterPro" id="IPR029151">
    <property type="entry name" value="Sensor-like_sf"/>
</dbReference>
<dbReference type="CDD" id="cd18773">
    <property type="entry name" value="PDC1_HK_sensor"/>
    <property type="match status" value="1"/>
</dbReference>
<evidence type="ECO:0000313" key="1">
    <source>
        <dbReference type="EMBL" id="AKJ96286.1"/>
    </source>
</evidence>
<protein>
    <submittedName>
        <fullName evidence="1">Uncharacterized protein</fullName>
    </submittedName>
</protein>
<keyword evidence="2" id="KW-1185">Reference proteome</keyword>
<sequence length="316" mass="35890">MTELKKAIEHQRDYLEDKLHEPLAEIAGRLSAAWPRREALDSILEEAIRQIPEATFVYALNTEGVQLSDNISRTGVLPEHFGRDRSQRPYMKEAVPADGFLLSDAYISLLGRRPSLTSLQLVRDDQGNALGFLGADFDLRNLPDFSEDLYEEPSEWRQIKGDPSIRGTLFLQSRTESLMDQNMDTALAILEELFTERGVFQGVFHFSSSRATLWTTEDPYRYRILTHESLGDPDVCLAFPHEPYPAEALIPKEDVGRVLEALRALRYADETVYLRSASINLFNGMISLTFSCDGSHYMTWDDFLGRSIQFWIGATG</sequence>
<dbReference type="Gene3D" id="3.30.450.20">
    <property type="entry name" value="PAS domain"/>
    <property type="match status" value="1"/>
</dbReference>
<proteinExistence type="predicted"/>
<dbReference type="RefSeq" id="WP_047251828.1">
    <property type="nucleotide sequence ID" value="NZ_CP011367.1"/>
</dbReference>
<name>A0A0G3GBS9_9GAMM</name>
<dbReference type="OrthoDB" id="8477901at2"/>
<dbReference type="KEGG" id="tvr:TVD_13355"/>
<dbReference type="AlphaFoldDB" id="A0A0G3GBS9"/>
<reference evidence="1 2" key="1">
    <citation type="submission" date="2015-04" db="EMBL/GenBank/DDBJ databases">
        <title>Complete Sequence for the Genome of the Thioalkalivibrio versutus D301.</title>
        <authorList>
            <person name="Mu T."/>
            <person name="Zhou J."/>
            <person name="Xu X."/>
        </authorList>
    </citation>
    <scope>NUCLEOTIDE SEQUENCE [LARGE SCALE GENOMIC DNA]</scope>
    <source>
        <strain evidence="1 2">D301</strain>
    </source>
</reference>
<dbReference type="Proteomes" id="UP000064201">
    <property type="component" value="Chromosome"/>
</dbReference>
<gene>
    <name evidence="1" type="ORF">TVD_13355</name>
</gene>
<dbReference type="PATRIC" id="fig|106634.4.peg.2725"/>
<organism evidence="1 2">
    <name type="scientific">Thioalkalivibrio versutus</name>
    <dbReference type="NCBI Taxonomy" id="106634"/>
    <lineage>
        <taxon>Bacteria</taxon>
        <taxon>Pseudomonadati</taxon>
        <taxon>Pseudomonadota</taxon>
        <taxon>Gammaproteobacteria</taxon>
        <taxon>Chromatiales</taxon>
        <taxon>Ectothiorhodospiraceae</taxon>
        <taxon>Thioalkalivibrio</taxon>
    </lineage>
</organism>
<dbReference type="EMBL" id="CP011367">
    <property type="protein sequence ID" value="AKJ96286.1"/>
    <property type="molecule type" value="Genomic_DNA"/>
</dbReference>